<proteinExistence type="predicted"/>
<organism evidence="1">
    <name type="scientific">Homalodisca liturata</name>
    <dbReference type="NCBI Taxonomy" id="320908"/>
    <lineage>
        <taxon>Eukaryota</taxon>
        <taxon>Metazoa</taxon>
        <taxon>Ecdysozoa</taxon>
        <taxon>Arthropoda</taxon>
        <taxon>Hexapoda</taxon>
        <taxon>Insecta</taxon>
        <taxon>Pterygota</taxon>
        <taxon>Neoptera</taxon>
        <taxon>Paraneoptera</taxon>
        <taxon>Hemiptera</taxon>
        <taxon>Auchenorrhyncha</taxon>
        <taxon>Membracoidea</taxon>
        <taxon>Cicadellidae</taxon>
        <taxon>Cicadellinae</taxon>
        <taxon>Proconiini</taxon>
        <taxon>Homalodisca</taxon>
    </lineage>
</organism>
<dbReference type="EMBL" id="GECU01000060">
    <property type="protein sequence ID" value="JAT07647.1"/>
    <property type="molecule type" value="Transcribed_RNA"/>
</dbReference>
<feature type="non-terminal residue" evidence="1">
    <location>
        <position position="415"/>
    </location>
</feature>
<evidence type="ECO:0000313" key="1">
    <source>
        <dbReference type="EMBL" id="JAT07647.1"/>
    </source>
</evidence>
<name>A0A1B6K867_9HEMI</name>
<dbReference type="AlphaFoldDB" id="A0A1B6K867"/>
<gene>
    <name evidence="1" type="ORF">g.7222</name>
</gene>
<feature type="non-terminal residue" evidence="1">
    <location>
        <position position="1"/>
    </location>
</feature>
<sequence>FYEYRLASLNSTGHLIIEMNDGPTTLMVTLKREEDRTCSFLDGSVRNIKGPFGYKVVVWLMPHMQKNNRTEADKVRRLLLENMKGWEKFYFEQIVVFAHKIVKEAIMQTEQVIQRSDDLLSMCTRINDSPRKMIPVPITRSGTQTQYMRLMEPSQTVCHPHNDWPEDQEEWPNRDLCKPFNSVSSREVENVIGRQDCLQLNEERIYIGRRQFPGYYKDWHDVGALKLSNGLVNQRITVSRDTSLSVLAVDNGNITIQINCVVPIVIFLFQYHIQYTRSEGKVRFEVSDGPLELLVNLQKEDDGTCSIMAGSIVEGKDDGVYEVAIHTIPHDPSEGKKEEEIEVQQLMKKYITENALHDTFKAQMEEFAFMVIKEAVEQVHNVIQYSQDLNRHCKLINENPRTNASSGDVIPRASR</sequence>
<reference evidence="1" key="1">
    <citation type="submission" date="2015-11" db="EMBL/GenBank/DDBJ databases">
        <title>De novo transcriptome assembly of four potential Pierce s Disease insect vectors from Arizona vineyards.</title>
        <authorList>
            <person name="Tassone E.E."/>
        </authorList>
    </citation>
    <scope>NUCLEOTIDE SEQUENCE</scope>
</reference>
<protein>
    <submittedName>
        <fullName evidence="1">Uncharacterized protein</fullName>
    </submittedName>
</protein>
<accession>A0A1B6K867</accession>